<evidence type="ECO:0000256" key="21">
    <source>
        <dbReference type="RuleBase" id="RU004497"/>
    </source>
</evidence>
<dbReference type="Pfam" id="PF10399">
    <property type="entry name" value="UCR_Fe-S_N"/>
    <property type="match status" value="1"/>
</dbReference>
<keyword evidence="24" id="KW-1185">Reference proteome</keyword>
<evidence type="ECO:0000259" key="22">
    <source>
        <dbReference type="PROSITE" id="PS51296"/>
    </source>
</evidence>
<evidence type="ECO:0000256" key="14">
    <source>
        <dbReference type="ARBA" id="ARBA00022989"/>
    </source>
</evidence>
<dbReference type="GO" id="GO:0051537">
    <property type="term" value="F:2 iron, 2 sulfur cluster binding"/>
    <property type="evidence" value="ECO:0007669"/>
    <property type="project" value="UniProtKB-KW"/>
</dbReference>
<evidence type="ECO:0000256" key="7">
    <source>
        <dbReference type="ARBA" id="ARBA00022448"/>
    </source>
</evidence>
<dbReference type="Proteomes" id="UP000295399">
    <property type="component" value="Unassembled WGS sequence"/>
</dbReference>
<reference evidence="23 24" key="1">
    <citation type="submission" date="2019-03" db="EMBL/GenBank/DDBJ databases">
        <title>Genomic Encyclopedia of Type Strains, Phase IV (KMG-IV): sequencing the most valuable type-strain genomes for metagenomic binning, comparative biology and taxonomic classification.</title>
        <authorList>
            <person name="Goeker M."/>
        </authorList>
    </citation>
    <scope>NUCLEOTIDE SEQUENCE [LARGE SCALE GENOMIC DNA]</scope>
    <source>
        <strain evidence="23 24">DSM 2132</strain>
    </source>
</reference>
<comment type="cofactor">
    <cofactor evidence="20">
        <name>[2Fe-2S] cluster</name>
        <dbReference type="ChEBI" id="CHEBI:190135"/>
    </cofactor>
    <text evidence="20">Binds 1 [2Fe-2S] cluster per subunit.</text>
</comment>
<dbReference type="InterPro" id="IPR036922">
    <property type="entry name" value="Rieske_2Fe-2S_sf"/>
</dbReference>
<dbReference type="GO" id="GO:0046872">
    <property type="term" value="F:metal ion binding"/>
    <property type="evidence" value="ECO:0007669"/>
    <property type="project" value="UniProtKB-KW"/>
</dbReference>
<evidence type="ECO:0000313" key="23">
    <source>
        <dbReference type="EMBL" id="TCP37997.1"/>
    </source>
</evidence>
<evidence type="ECO:0000256" key="8">
    <source>
        <dbReference type="ARBA" id="ARBA00022475"/>
    </source>
</evidence>
<dbReference type="InterPro" id="IPR014349">
    <property type="entry name" value="Rieske_Fe-S_prot"/>
</dbReference>
<evidence type="ECO:0000256" key="13">
    <source>
        <dbReference type="ARBA" id="ARBA00022982"/>
    </source>
</evidence>
<feature type="transmembrane region" description="Helical" evidence="20">
    <location>
        <begin position="20"/>
        <end position="40"/>
    </location>
</feature>
<dbReference type="EC" id="7.1.1.8" evidence="5 20"/>
<dbReference type="OrthoDB" id="9767869at2"/>
<keyword evidence="10" id="KW-0001">2Fe-2S</keyword>
<keyword evidence="8" id="KW-1003">Cell membrane</keyword>
<dbReference type="RefSeq" id="WP_132707643.1">
    <property type="nucleotide sequence ID" value="NZ_JACIGF010000002.1"/>
</dbReference>
<dbReference type="InterPro" id="IPR017941">
    <property type="entry name" value="Rieske_2Fe-2S"/>
</dbReference>
<dbReference type="PRINTS" id="PR00162">
    <property type="entry name" value="RIESKE"/>
</dbReference>
<dbReference type="SUPFAM" id="SSF50022">
    <property type="entry name" value="ISP domain"/>
    <property type="match status" value="1"/>
</dbReference>
<organism evidence="23 24">
    <name type="scientific">Rhodothalassium salexigens DSM 2132</name>
    <dbReference type="NCBI Taxonomy" id="1188247"/>
    <lineage>
        <taxon>Bacteria</taxon>
        <taxon>Pseudomonadati</taxon>
        <taxon>Pseudomonadota</taxon>
        <taxon>Alphaproteobacteria</taxon>
        <taxon>Rhodothalassiales</taxon>
        <taxon>Rhodothalassiaceae</taxon>
        <taxon>Rhodothalassium</taxon>
    </lineage>
</organism>
<evidence type="ECO:0000256" key="15">
    <source>
        <dbReference type="ARBA" id="ARBA00023004"/>
    </source>
</evidence>
<comment type="similarity">
    <text evidence="3">Belongs to the Rieske iron-sulfur protein family.</text>
</comment>
<dbReference type="InterPro" id="IPR005805">
    <property type="entry name" value="Rieske_Fe-S_prot_C"/>
</dbReference>
<keyword evidence="14 20" id="KW-1133">Transmembrane helix</keyword>
<dbReference type="EMBL" id="SLXO01000002">
    <property type="protein sequence ID" value="TCP37997.1"/>
    <property type="molecule type" value="Genomic_DNA"/>
</dbReference>
<keyword evidence="9 20" id="KW-0812">Transmembrane</keyword>
<evidence type="ECO:0000256" key="9">
    <source>
        <dbReference type="ARBA" id="ARBA00022692"/>
    </source>
</evidence>
<keyword evidence="17 20" id="KW-0472">Membrane</keyword>
<evidence type="ECO:0000256" key="11">
    <source>
        <dbReference type="ARBA" id="ARBA00022723"/>
    </source>
</evidence>
<dbReference type="PANTHER" id="PTHR10134">
    <property type="entry name" value="CYTOCHROME B-C1 COMPLEX SUBUNIT RIESKE, MITOCHONDRIAL"/>
    <property type="match status" value="1"/>
</dbReference>
<dbReference type="Gene3D" id="2.102.10.10">
    <property type="entry name" value="Rieske [2Fe-2S] iron-sulphur domain"/>
    <property type="match status" value="1"/>
</dbReference>
<evidence type="ECO:0000256" key="20">
    <source>
        <dbReference type="RuleBase" id="RU004494"/>
    </source>
</evidence>
<dbReference type="NCBIfam" id="TIGR01416">
    <property type="entry name" value="Rieske_proteo"/>
    <property type="match status" value="1"/>
</dbReference>
<dbReference type="GO" id="GO:0008121">
    <property type="term" value="F:quinol-cytochrome-c reductase activity"/>
    <property type="evidence" value="ECO:0007669"/>
    <property type="project" value="UniProtKB-EC"/>
</dbReference>
<evidence type="ECO:0000256" key="10">
    <source>
        <dbReference type="ARBA" id="ARBA00022714"/>
    </source>
</evidence>
<feature type="domain" description="Rieske" evidence="22">
    <location>
        <begin position="80"/>
        <end position="175"/>
    </location>
</feature>
<keyword evidence="12" id="KW-1278">Translocase</keyword>
<dbReference type="InParanoid" id="A0A4R2PQM4"/>
<keyword evidence="11" id="KW-0479">Metal-binding</keyword>
<evidence type="ECO:0000256" key="1">
    <source>
        <dbReference type="ARBA" id="ARBA00002444"/>
    </source>
</evidence>
<sequence length="177" mass="19438">MSSEELTVDNAEGVNRRDFLYVATAGWAAVGTAFAVWPFIAQMAPSADVKAMATVEVDLSRIPEGSEIKVMWQGKPLFIRHRTAEEIEQARSVDLSELPDPEPDSDRAIKPEYLVMIGVCTHLGCIPNAESGDYGGWFCPCHGSHYDIAGRIRKGPAPRNLDLPPYKYTDDTTIIVG</sequence>
<comment type="subcellular location">
    <subcellularLocation>
        <location evidence="2">Cell membrane</location>
        <topology evidence="2">Single-pass membrane protein</topology>
    </subcellularLocation>
</comment>
<comment type="caution">
    <text evidence="23">The sequence shown here is derived from an EMBL/GenBank/DDBJ whole genome shotgun (WGS) entry which is preliminary data.</text>
</comment>
<comment type="miscellaneous">
    <text evidence="20">The Rieske protein is a high potential 2Fe-2S protein.</text>
</comment>
<evidence type="ECO:0000256" key="4">
    <source>
        <dbReference type="ARBA" id="ARBA00011649"/>
    </source>
</evidence>
<keyword evidence="13 20" id="KW-0249">Electron transport</keyword>
<protein>
    <recommendedName>
        <fullName evidence="6 20">Ubiquinol-cytochrome c reductase iron-sulfur subunit</fullName>
        <ecNumber evidence="5 20">7.1.1.8</ecNumber>
    </recommendedName>
</protein>
<evidence type="ECO:0000256" key="2">
    <source>
        <dbReference type="ARBA" id="ARBA00004162"/>
    </source>
</evidence>
<comment type="subunit">
    <text evidence="4 21">The main subunits of complex b-c1 are: cytochrome b, cytochrome c1 and the Rieske protein.</text>
</comment>
<dbReference type="Pfam" id="PF00355">
    <property type="entry name" value="Rieske"/>
    <property type="match status" value="1"/>
</dbReference>
<proteinExistence type="inferred from homology"/>
<keyword evidence="18" id="KW-1015">Disulfide bond</keyword>
<evidence type="ECO:0000313" key="24">
    <source>
        <dbReference type="Proteomes" id="UP000295399"/>
    </source>
</evidence>
<evidence type="ECO:0000256" key="5">
    <source>
        <dbReference type="ARBA" id="ARBA00012951"/>
    </source>
</evidence>
<evidence type="ECO:0000256" key="19">
    <source>
        <dbReference type="ARBA" id="ARBA00029351"/>
    </source>
</evidence>
<comment type="function">
    <text evidence="1">Component of the ubiquinol-cytochrome c reductase complex (complex III or cytochrome b-c1 complex), which is a respiratory chain that generates an electrochemical potential coupled to ATP synthesis.</text>
</comment>
<dbReference type="CDD" id="cd03470">
    <property type="entry name" value="Rieske_cytochrome_bc1"/>
    <property type="match status" value="1"/>
</dbReference>
<evidence type="ECO:0000256" key="16">
    <source>
        <dbReference type="ARBA" id="ARBA00023014"/>
    </source>
</evidence>
<dbReference type="FunFam" id="2.102.10.10:FF:000001">
    <property type="entry name" value="Cytochrome b-c1 complex subunit Rieske, mitochondrial"/>
    <property type="match status" value="1"/>
</dbReference>
<comment type="catalytic activity">
    <reaction evidence="19 20">
        <text>a quinol + 2 Fe(III)-[cytochrome c](out) = a quinone + 2 Fe(II)-[cytochrome c](out) + 2 H(+)(out)</text>
        <dbReference type="Rhea" id="RHEA:11484"/>
        <dbReference type="Rhea" id="RHEA-COMP:10350"/>
        <dbReference type="Rhea" id="RHEA-COMP:14399"/>
        <dbReference type="ChEBI" id="CHEBI:15378"/>
        <dbReference type="ChEBI" id="CHEBI:24646"/>
        <dbReference type="ChEBI" id="CHEBI:29033"/>
        <dbReference type="ChEBI" id="CHEBI:29034"/>
        <dbReference type="ChEBI" id="CHEBI:132124"/>
        <dbReference type="EC" id="7.1.1.8"/>
    </reaction>
</comment>
<dbReference type="PROSITE" id="PS51296">
    <property type="entry name" value="RIESKE"/>
    <property type="match status" value="1"/>
</dbReference>
<dbReference type="GO" id="GO:0005886">
    <property type="term" value="C:plasma membrane"/>
    <property type="evidence" value="ECO:0007669"/>
    <property type="project" value="UniProtKB-SubCell"/>
</dbReference>
<evidence type="ECO:0000256" key="12">
    <source>
        <dbReference type="ARBA" id="ARBA00022967"/>
    </source>
</evidence>
<dbReference type="InterPro" id="IPR006317">
    <property type="entry name" value="Ubiquinol_cyt_c_Rdtase_Fe-S-su"/>
</dbReference>
<dbReference type="NCBIfam" id="TIGR01409">
    <property type="entry name" value="TAT_signal_seq"/>
    <property type="match status" value="1"/>
</dbReference>
<dbReference type="InterPro" id="IPR019470">
    <property type="entry name" value="Ubiq_cytC_Rdtase_Fe-S_su_TAT"/>
</dbReference>
<dbReference type="AlphaFoldDB" id="A0A4R2PQM4"/>
<dbReference type="InterPro" id="IPR019546">
    <property type="entry name" value="TAT_signal_bac_arc"/>
</dbReference>
<accession>A0A4R2PQM4</accession>
<keyword evidence="15" id="KW-0408">Iron</keyword>
<gene>
    <name evidence="23" type="ORF">EV659_102408</name>
</gene>
<keyword evidence="16" id="KW-0411">Iron-sulfur</keyword>
<name>A0A4R2PQM4_RHOSA</name>
<dbReference type="PROSITE" id="PS51318">
    <property type="entry name" value="TAT"/>
    <property type="match status" value="1"/>
</dbReference>
<evidence type="ECO:0000256" key="3">
    <source>
        <dbReference type="ARBA" id="ARBA00010651"/>
    </source>
</evidence>
<evidence type="ECO:0000256" key="17">
    <source>
        <dbReference type="ARBA" id="ARBA00023136"/>
    </source>
</evidence>
<evidence type="ECO:0000256" key="6">
    <source>
        <dbReference type="ARBA" id="ARBA00019816"/>
    </source>
</evidence>
<evidence type="ECO:0000256" key="18">
    <source>
        <dbReference type="ARBA" id="ARBA00023157"/>
    </source>
</evidence>
<dbReference type="InterPro" id="IPR006311">
    <property type="entry name" value="TAT_signal"/>
</dbReference>
<keyword evidence="7 20" id="KW-0813">Transport</keyword>
<dbReference type="Gene3D" id="1.20.5.510">
    <property type="entry name" value="Single helix bin"/>
    <property type="match status" value="1"/>
</dbReference>